<evidence type="ECO:0000256" key="1">
    <source>
        <dbReference type="SAM" id="MobiDB-lite"/>
    </source>
</evidence>
<dbReference type="EMBL" id="MU006780">
    <property type="protein sequence ID" value="KAF2642989.1"/>
    <property type="molecule type" value="Genomic_DNA"/>
</dbReference>
<feature type="compositionally biased region" description="Polar residues" evidence="1">
    <location>
        <begin position="170"/>
        <end position="181"/>
    </location>
</feature>
<feature type="region of interest" description="Disordered" evidence="1">
    <location>
        <begin position="148"/>
        <end position="204"/>
    </location>
</feature>
<accession>A0A6A6S5I1</accession>
<sequence>MARIPLLSTLIVCMSSIVAATTTTTTTVDLLYSSRLSHITPIIPRTSTVSNHSSVGHTISTVSIPIISSSSIRLSQSSNHTHPTITASRSTFSPVQSHPTIPIISIAPSSATAGNCTSKGWKTTTTIYVQPSNCGNTSHSHGVSSTLPLSSYTMKPTTTTPTVPGTGITSRASSAQSTGYGSPSSFSFPDHSHNTTYHSPTLPATSVSGTSALTTISTSSKASSSAQPSEPLFTGGAERVMGVGVGGVVVGVFAMVL</sequence>
<dbReference type="AlphaFoldDB" id="A0A6A6S5I1"/>
<dbReference type="Proteomes" id="UP000799753">
    <property type="component" value="Unassembled WGS sequence"/>
</dbReference>
<feature type="compositionally biased region" description="Polar residues" evidence="1">
    <location>
        <begin position="194"/>
        <end position="204"/>
    </location>
</feature>
<evidence type="ECO:0000313" key="3">
    <source>
        <dbReference type="EMBL" id="KAF2642989.1"/>
    </source>
</evidence>
<proteinExistence type="predicted"/>
<reference evidence="3" key="1">
    <citation type="journal article" date="2020" name="Stud. Mycol.">
        <title>101 Dothideomycetes genomes: a test case for predicting lifestyles and emergence of pathogens.</title>
        <authorList>
            <person name="Haridas S."/>
            <person name="Albert R."/>
            <person name="Binder M."/>
            <person name="Bloem J."/>
            <person name="Labutti K."/>
            <person name="Salamov A."/>
            <person name="Andreopoulos B."/>
            <person name="Baker S."/>
            <person name="Barry K."/>
            <person name="Bills G."/>
            <person name="Bluhm B."/>
            <person name="Cannon C."/>
            <person name="Castanera R."/>
            <person name="Culley D."/>
            <person name="Daum C."/>
            <person name="Ezra D."/>
            <person name="Gonzalez J."/>
            <person name="Henrissat B."/>
            <person name="Kuo A."/>
            <person name="Liang C."/>
            <person name="Lipzen A."/>
            <person name="Lutzoni F."/>
            <person name="Magnuson J."/>
            <person name="Mondo S."/>
            <person name="Nolan M."/>
            <person name="Ohm R."/>
            <person name="Pangilinan J."/>
            <person name="Park H.-J."/>
            <person name="Ramirez L."/>
            <person name="Alfaro M."/>
            <person name="Sun H."/>
            <person name="Tritt A."/>
            <person name="Yoshinaga Y."/>
            <person name="Zwiers L.-H."/>
            <person name="Turgeon B."/>
            <person name="Goodwin S."/>
            <person name="Spatafora J."/>
            <person name="Crous P."/>
            <person name="Grigoriev I."/>
        </authorList>
    </citation>
    <scope>NUCLEOTIDE SEQUENCE</scope>
    <source>
        <strain evidence="3">CBS 473.64</strain>
    </source>
</reference>
<feature type="compositionally biased region" description="Low complexity" evidence="1">
    <location>
        <begin position="156"/>
        <end position="169"/>
    </location>
</feature>
<name>A0A6A6S5I1_9PLEO</name>
<feature type="chain" id="PRO_5025648272" description="GPI anchored protein" evidence="2">
    <location>
        <begin position="21"/>
        <end position="257"/>
    </location>
</feature>
<evidence type="ECO:0000313" key="4">
    <source>
        <dbReference type="Proteomes" id="UP000799753"/>
    </source>
</evidence>
<organism evidence="3 4">
    <name type="scientific">Massarina eburnea CBS 473.64</name>
    <dbReference type="NCBI Taxonomy" id="1395130"/>
    <lineage>
        <taxon>Eukaryota</taxon>
        <taxon>Fungi</taxon>
        <taxon>Dikarya</taxon>
        <taxon>Ascomycota</taxon>
        <taxon>Pezizomycotina</taxon>
        <taxon>Dothideomycetes</taxon>
        <taxon>Pleosporomycetidae</taxon>
        <taxon>Pleosporales</taxon>
        <taxon>Massarineae</taxon>
        <taxon>Massarinaceae</taxon>
        <taxon>Massarina</taxon>
    </lineage>
</organism>
<evidence type="ECO:0000256" key="2">
    <source>
        <dbReference type="SAM" id="SignalP"/>
    </source>
</evidence>
<gene>
    <name evidence="3" type="ORF">P280DRAFT_241686</name>
</gene>
<keyword evidence="2" id="KW-0732">Signal</keyword>
<protein>
    <recommendedName>
        <fullName evidence="5">GPI anchored protein</fullName>
    </recommendedName>
</protein>
<feature type="signal peptide" evidence="2">
    <location>
        <begin position="1"/>
        <end position="20"/>
    </location>
</feature>
<keyword evidence="4" id="KW-1185">Reference proteome</keyword>
<evidence type="ECO:0008006" key="5">
    <source>
        <dbReference type="Google" id="ProtNLM"/>
    </source>
</evidence>